<evidence type="ECO:0000256" key="4">
    <source>
        <dbReference type="ARBA" id="ARBA00022840"/>
    </source>
</evidence>
<dbReference type="SUPFAM" id="SSF52402">
    <property type="entry name" value="Adenine nucleotide alpha hydrolases-like"/>
    <property type="match status" value="1"/>
</dbReference>
<dbReference type="InterPro" id="IPR012795">
    <property type="entry name" value="tRNA_Ile_lys_synt_N"/>
</dbReference>
<accession>A0A1L3SZT6</accession>
<comment type="similarity">
    <text evidence="6">Belongs to the tRNA(Ile)-lysidine synthase family.</text>
</comment>
<keyword evidence="1 6" id="KW-0436">Ligase</keyword>
<proteinExistence type="inferred from homology"/>
<comment type="subcellular location">
    <subcellularLocation>
        <location evidence="6">Cytoplasm</location>
    </subcellularLocation>
</comment>
<organism evidence="8 9">
    <name type="scientific">Aquibium oceanicum</name>
    <dbReference type="NCBI Taxonomy" id="1670800"/>
    <lineage>
        <taxon>Bacteria</taxon>
        <taxon>Pseudomonadati</taxon>
        <taxon>Pseudomonadota</taxon>
        <taxon>Alphaproteobacteria</taxon>
        <taxon>Hyphomicrobiales</taxon>
        <taxon>Phyllobacteriaceae</taxon>
        <taxon>Aquibium</taxon>
    </lineage>
</organism>
<evidence type="ECO:0000313" key="8">
    <source>
        <dbReference type="EMBL" id="APH74822.1"/>
    </source>
</evidence>
<evidence type="ECO:0000313" key="9">
    <source>
        <dbReference type="Proteomes" id="UP000182840"/>
    </source>
</evidence>
<dbReference type="HAMAP" id="MF_01161">
    <property type="entry name" value="tRNA_Ile_lys_synt"/>
    <property type="match status" value="1"/>
</dbReference>
<sequence length="451" mass="47743">MLDISPNPIFSRIRLPDSGPVVAAVSGGSDSLALLILLEAHLRANGSGGEILAVTVDHGLRPQAADEAAMVARLCTERGIPHRTIKWEGEKPATGVSAASREARYRLLAEVAAEAGASVVLTGHTMNDQAETIAMRRERGDGRGLAGMAPATLYDGKMWIVRPLLACRRADLKNVLVDAGISWADDPSNEMAQYERVSARRALAGPEEDEIVSALIEQGRLAAEDRVATGERAAEIITRYASIVSPGLVKLDPAFARVNDRPGARLALRILLAAVGGREHLPDAARARKLYERLDGAAFRSTLGGAVVDLRKAGVGYLHREMRAGWTGAMQAAAGGVWDGRYRVNGGGLPENAVVEALGGTLAEARVRDRNGAPQALMRAAMAAEPLVHVRHAESGSEGSGPGGLSERLRRLPAPWIRFLPSFDLAPARAVADLLGGEPVPEPPLRSHNAA</sequence>
<dbReference type="AlphaFoldDB" id="A0A1L3SZT6"/>
<keyword evidence="4 6" id="KW-0067">ATP-binding</keyword>
<dbReference type="InterPro" id="IPR011063">
    <property type="entry name" value="TilS/TtcA_N"/>
</dbReference>
<reference evidence="9" key="1">
    <citation type="submission" date="2016-11" db="EMBL/GenBank/DDBJ databases">
        <title>Mesorhizobium oceanicum sp. nov., isolated from deep seawater in South China Sea.</title>
        <authorList>
            <person name="Fu G.-Y."/>
        </authorList>
    </citation>
    <scope>NUCLEOTIDE SEQUENCE [LARGE SCALE GENOMIC DNA]</scope>
    <source>
        <strain evidence="9">B7</strain>
    </source>
</reference>
<evidence type="ECO:0000256" key="5">
    <source>
        <dbReference type="ARBA" id="ARBA00048539"/>
    </source>
</evidence>
<evidence type="ECO:0000259" key="7">
    <source>
        <dbReference type="Pfam" id="PF01171"/>
    </source>
</evidence>
<dbReference type="STRING" id="1670800.BSQ44_24885"/>
<name>A0A1L3SZT6_9HYPH</name>
<dbReference type="GO" id="GO:0032267">
    <property type="term" value="F:tRNA(Ile)-lysidine synthase activity"/>
    <property type="evidence" value="ECO:0007669"/>
    <property type="project" value="UniProtKB-EC"/>
</dbReference>
<dbReference type="GO" id="GO:0005737">
    <property type="term" value="C:cytoplasm"/>
    <property type="evidence" value="ECO:0007669"/>
    <property type="project" value="UniProtKB-SubCell"/>
</dbReference>
<dbReference type="InterPro" id="IPR012094">
    <property type="entry name" value="tRNA_Ile_lys_synt"/>
</dbReference>
<feature type="binding site" evidence="6">
    <location>
        <begin position="26"/>
        <end position="31"/>
    </location>
    <ligand>
        <name>ATP</name>
        <dbReference type="ChEBI" id="CHEBI:30616"/>
    </ligand>
</feature>
<dbReference type="EC" id="6.3.4.19" evidence="6"/>
<keyword evidence="2 6" id="KW-0819">tRNA processing</keyword>
<dbReference type="NCBIfam" id="TIGR02432">
    <property type="entry name" value="lysidine_TilS_N"/>
    <property type="match status" value="1"/>
</dbReference>
<dbReference type="Gene3D" id="3.40.50.620">
    <property type="entry name" value="HUPs"/>
    <property type="match status" value="1"/>
</dbReference>
<dbReference type="PANTHER" id="PTHR43033:SF1">
    <property type="entry name" value="TRNA(ILE)-LYSIDINE SYNTHASE-RELATED"/>
    <property type="match status" value="1"/>
</dbReference>
<feature type="domain" description="tRNA(Ile)-lysidine/2-thiocytidine synthase N-terminal" evidence="7">
    <location>
        <begin position="21"/>
        <end position="201"/>
    </location>
</feature>
<dbReference type="EMBL" id="CP018171">
    <property type="protein sequence ID" value="APH74822.1"/>
    <property type="molecule type" value="Genomic_DNA"/>
</dbReference>
<dbReference type="Proteomes" id="UP000182840">
    <property type="component" value="Chromosome"/>
</dbReference>
<evidence type="ECO:0000256" key="3">
    <source>
        <dbReference type="ARBA" id="ARBA00022741"/>
    </source>
</evidence>
<evidence type="ECO:0000256" key="2">
    <source>
        <dbReference type="ARBA" id="ARBA00022694"/>
    </source>
</evidence>
<protein>
    <recommendedName>
        <fullName evidence="6">tRNA(Ile)-lysidine synthase</fullName>
        <ecNumber evidence="6">6.3.4.19</ecNumber>
    </recommendedName>
    <alternativeName>
        <fullName evidence="6">tRNA(Ile)-2-lysyl-cytidine synthase</fullName>
    </alternativeName>
    <alternativeName>
        <fullName evidence="6">tRNA(Ile)-lysidine synthetase</fullName>
    </alternativeName>
</protein>
<comment type="catalytic activity">
    <reaction evidence="5 6">
        <text>cytidine(34) in tRNA(Ile2) + L-lysine + ATP = lysidine(34) in tRNA(Ile2) + AMP + diphosphate + H(+)</text>
        <dbReference type="Rhea" id="RHEA:43744"/>
        <dbReference type="Rhea" id="RHEA-COMP:10625"/>
        <dbReference type="Rhea" id="RHEA-COMP:10670"/>
        <dbReference type="ChEBI" id="CHEBI:15378"/>
        <dbReference type="ChEBI" id="CHEBI:30616"/>
        <dbReference type="ChEBI" id="CHEBI:32551"/>
        <dbReference type="ChEBI" id="CHEBI:33019"/>
        <dbReference type="ChEBI" id="CHEBI:82748"/>
        <dbReference type="ChEBI" id="CHEBI:83665"/>
        <dbReference type="ChEBI" id="CHEBI:456215"/>
        <dbReference type="EC" id="6.3.4.19"/>
    </reaction>
</comment>
<dbReference type="Pfam" id="PF01171">
    <property type="entry name" value="ATP_bind_3"/>
    <property type="match status" value="1"/>
</dbReference>
<gene>
    <name evidence="6" type="primary">tilS</name>
    <name evidence="8" type="ORF">BSQ44_24885</name>
</gene>
<keyword evidence="6" id="KW-0963">Cytoplasm</keyword>
<keyword evidence="9" id="KW-1185">Reference proteome</keyword>
<evidence type="ECO:0000256" key="1">
    <source>
        <dbReference type="ARBA" id="ARBA00022598"/>
    </source>
</evidence>
<dbReference type="RefSeq" id="WP_072608278.1">
    <property type="nucleotide sequence ID" value="NZ_CP018171.1"/>
</dbReference>
<dbReference type="KEGG" id="meso:BSQ44_24885"/>
<dbReference type="PANTHER" id="PTHR43033">
    <property type="entry name" value="TRNA(ILE)-LYSIDINE SYNTHASE-RELATED"/>
    <property type="match status" value="1"/>
</dbReference>
<keyword evidence="3 6" id="KW-0547">Nucleotide-binding</keyword>
<dbReference type="InterPro" id="IPR014729">
    <property type="entry name" value="Rossmann-like_a/b/a_fold"/>
</dbReference>
<dbReference type="CDD" id="cd01992">
    <property type="entry name" value="TilS_N"/>
    <property type="match status" value="1"/>
</dbReference>
<dbReference type="GO" id="GO:0005524">
    <property type="term" value="F:ATP binding"/>
    <property type="evidence" value="ECO:0007669"/>
    <property type="project" value="UniProtKB-UniRule"/>
</dbReference>
<comment type="function">
    <text evidence="6">Ligates lysine onto the cytidine present at position 34 of the AUA codon-specific tRNA(Ile) that contains the anticodon CAU, in an ATP-dependent manner. Cytidine is converted to lysidine, thus changing the amino acid specificity of the tRNA from methionine to isoleucine.</text>
</comment>
<dbReference type="OrthoDB" id="9807403at2"/>
<comment type="domain">
    <text evidence="6">The N-terminal region contains the highly conserved SGGXDS motif, predicted to be a P-loop motif involved in ATP binding.</text>
</comment>
<evidence type="ECO:0000256" key="6">
    <source>
        <dbReference type="HAMAP-Rule" id="MF_01161"/>
    </source>
</evidence>
<dbReference type="GO" id="GO:0006400">
    <property type="term" value="P:tRNA modification"/>
    <property type="evidence" value="ECO:0007669"/>
    <property type="project" value="UniProtKB-UniRule"/>
</dbReference>